<dbReference type="Gene3D" id="3.40.1190.20">
    <property type="match status" value="1"/>
</dbReference>
<dbReference type="PANTHER" id="PTHR46566:SF5">
    <property type="entry name" value="1-PHOSPHOFRUCTOKINASE"/>
    <property type="match status" value="1"/>
</dbReference>
<comment type="caution">
    <text evidence="8">The sequence shown here is derived from an EMBL/GenBank/DDBJ whole genome shotgun (WGS) entry which is preliminary data.</text>
</comment>
<evidence type="ECO:0000313" key="9">
    <source>
        <dbReference type="Proteomes" id="UP001500839"/>
    </source>
</evidence>
<evidence type="ECO:0000256" key="1">
    <source>
        <dbReference type="ARBA" id="ARBA00010688"/>
    </source>
</evidence>
<dbReference type="PANTHER" id="PTHR46566">
    <property type="entry name" value="1-PHOSPHOFRUCTOKINASE-RELATED"/>
    <property type="match status" value="1"/>
</dbReference>
<dbReference type="InterPro" id="IPR011611">
    <property type="entry name" value="PfkB_dom"/>
</dbReference>
<dbReference type="InterPro" id="IPR017583">
    <property type="entry name" value="Tagatose/fructose_Pkinase"/>
</dbReference>
<dbReference type="Pfam" id="PF00294">
    <property type="entry name" value="PfkB"/>
    <property type="match status" value="1"/>
</dbReference>
<protein>
    <recommendedName>
        <fullName evidence="7">Carbohydrate kinase PfkB domain-containing protein</fullName>
    </recommendedName>
</protein>
<sequence length="337" mass="35675">MIVTLTANPSIDRTVALPGILERGGVLRSRGETAQPGGKGVNVARVLMLAGARSRAVLPVDTDDPLSTALAATGLDVAAIPRGAPTRTNLTLTEPDGTTTKINSPGSALPRAVQERLLDVLVAASADAEWAVLSGSLPAEAPDDWYADVVTALRSTGARIAVDTSDRPLRGLAARFPATAPDLIKPNSEELAQLTDERPDRFDAAAAAGDLGPVVAAARRLLDRGVGSVLVTLGSAGALLVDAQGTWWGGGAAGQGAQHGRRRRFEPGRLPPGRYRRARAGGAPARRHRLRRRRRVASRHHPARTRHRGRPPRPHPDHRARAARRSPPARPRVRTPP</sequence>
<accession>A0ABP9CSQ5</accession>
<feature type="compositionally biased region" description="Pro residues" evidence="6">
    <location>
        <begin position="328"/>
        <end position="337"/>
    </location>
</feature>
<dbReference type="EMBL" id="BAABKQ010000001">
    <property type="protein sequence ID" value="GAA4815849.1"/>
    <property type="molecule type" value="Genomic_DNA"/>
</dbReference>
<reference evidence="9" key="1">
    <citation type="journal article" date="2019" name="Int. J. Syst. Evol. Microbiol.">
        <title>The Global Catalogue of Microorganisms (GCM) 10K type strain sequencing project: providing services to taxonomists for standard genome sequencing and annotation.</title>
        <authorList>
            <consortium name="The Broad Institute Genomics Platform"/>
            <consortium name="The Broad Institute Genome Sequencing Center for Infectious Disease"/>
            <person name="Wu L."/>
            <person name="Ma J."/>
        </authorList>
    </citation>
    <scope>NUCLEOTIDE SEQUENCE [LARGE SCALE GENOMIC DNA]</scope>
    <source>
        <strain evidence="9">JCM 18542</strain>
    </source>
</reference>
<keyword evidence="9" id="KW-1185">Reference proteome</keyword>
<dbReference type="CDD" id="cd01164">
    <property type="entry name" value="FruK_PfkB_like"/>
    <property type="match status" value="1"/>
</dbReference>
<evidence type="ECO:0000256" key="2">
    <source>
        <dbReference type="ARBA" id="ARBA00022679"/>
    </source>
</evidence>
<keyword evidence="5" id="KW-0067">ATP-binding</keyword>
<evidence type="ECO:0000256" key="5">
    <source>
        <dbReference type="ARBA" id="ARBA00022840"/>
    </source>
</evidence>
<dbReference type="SUPFAM" id="SSF53613">
    <property type="entry name" value="Ribokinase-like"/>
    <property type="match status" value="1"/>
</dbReference>
<proteinExistence type="inferred from homology"/>
<evidence type="ECO:0000313" key="8">
    <source>
        <dbReference type="EMBL" id="GAA4815849.1"/>
    </source>
</evidence>
<organism evidence="8 9">
    <name type="scientific">Tomitella cavernea</name>
    <dbReference type="NCBI Taxonomy" id="1387982"/>
    <lineage>
        <taxon>Bacteria</taxon>
        <taxon>Bacillati</taxon>
        <taxon>Actinomycetota</taxon>
        <taxon>Actinomycetes</taxon>
        <taxon>Mycobacteriales</taxon>
        <taxon>Tomitella</taxon>
    </lineage>
</organism>
<keyword evidence="2" id="KW-0808">Transferase</keyword>
<feature type="domain" description="Carbohydrate kinase PfkB" evidence="7">
    <location>
        <begin position="24"/>
        <end position="246"/>
    </location>
</feature>
<name>A0ABP9CSQ5_9ACTN</name>
<evidence type="ECO:0000259" key="7">
    <source>
        <dbReference type="Pfam" id="PF00294"/>
    </source>
</evidence>
<feature type="region of interest" description="Disordered" evidence="6">
    <location>
        <begin position="251"/>
        <end position="337"/>
    </location>
</feature>
<comment type="similarity">
    <text evidence="1">Belongs to the carbohydrate kinase PfkB family.</text>
</comment>
<feature type="compositionally biased region" description="Basic residues" evidence="6">
    <location>
        <begin position="274"/>
        <end position="313"/>
    </location>
</feature>
<evidence type="ECO:0000256" key="6">
    <source>
        <dbReference type="SAM" id="MobiDB-lite"/>
    </source>
</evidence>
<evidence type="ECO:0000256" key="3">
    <source>
        <dbReference type="ARBA" id="ARBA00022741"/>
    </source>
</evidence>
<evidence type="ECO:0000256" key="4">
    <source>
        <dbReference type="ARBA" id="ARBA00022777"/>
    </source>
</evidence>
<keyword evidence="4" id="KW-0418">Kinase</keyword>
<dbReference type="Proteomes" id="UP001500839">
    <property type="component" value="Unassembled WGS sequence"/>
</dbReference>
<gene>
    <name evidence="8" type="ORF">GCM10023353_22230</name>
</gene>
<keyword evidence="3" id="KW-0547">Nucleotide-binding</keyword>
<dbReference type="InterPro" id="IPR029056">
    <property type="entry name" value="Ribokinase-like"/>
</dbReference>